<dbReference type="PRINTS" id="PR00953">
    <property type="entry name" value="TYPE3IMRPROT"/>
</dbReference>
<feature type="transmembrane region" description="Helical" evidence="10">
    <location>
        <begin position="213"/>
        <end position="240"/>
    </location>
</feature>
<name>A0ABV1RH75_9ALTE</name>
<gene>
    <name evidence="11" type="primary">fliR</name>
    <name evidence="11" type="ORF">ABS311_10055</name>
</gene>
<protein>
    <recommendedName>
        <fullName evidence="3 9">Flagellar biosynthetic protein FliR</fullName>
    </recommendedName>
</protein>
<keyword evidence="4 10" id="KW-1003">Cell membrane</keyword>
<comment type="function">
    <text evidence="1 10">Role in flagellar biosynthesis.</text>
</comment>
<feature type="transmembrane region" description="Helical" evidence="10">
    <location>
        <begin position="178"/>
        <end position="201"/>
    </location>
</feature>
<dbReference type="Proteomes" id="UP001467690">
    <property type="component" value="Unassembled WGS sequence"/>
</dbReference>
<dbReference type="InterPro" id="IPR002010">
    <property type="entry name" value="T3SS_IM_R"/>
</dbReference>
<keyword evidence="11" id="KW-0969">Cilium</keyword>
<evidence type="ECO:0000256" key="10">
    <source>
        <dbReference type="RuleBase" id="RU362071"/>
    </source>
</evidence>
<keyword evidence="5 10" id="KW-0812">Transmembrane</keyword>
<accession>A0ABV1RH75</accession>
<evidence type="ECO:0000313" key="12">
    <source>
        <dbReference type="Proteomes" id="UP001467690"/>
    </source>
</evidence>
<dbReference type="NCBIfam" id="TIGR01400">
    <property type="entry name" value="fliR"/>
    <property type="match status" value="1"/>
</dbReference>
<sequence length="258" mass="27972">MNFTTTMLMQWIADIMLPFVRISALLVVMIGFSGKGVPKRVKALLALSIALLISPTIPSSGFNELFSLAGFLVVIQQILIGVAIGFISQIFLNTFVMAGQTIAIQSGLGFATLVDPVNGINTAAIGQFYVILATLIFWAVDGHLMMIKMIALSFEAMPVNSGWLGVDKIYKVVEWGKWLFLATITIALTPIAAMLMVNLTFGIMTRAAPQLNIFSIGFPITQITGLLVVWVSLSVFMLHFNTIWESAANLMCDIAGCS</sequence>
<keyword evidence="7 10" id="KW-0472">Membrane</keyword>
<keyword evidence="12" id="KW-1185">Reference proteome</keyword>
<dbReference type="InterPro" id="IPR006303">
    <property type="entry name" value="FliR"/>
</dbReference>
<evidence type="ECO:0000256" key="4">
    <source>
        <dbReference type="ARBA" id="ARBA00022475"/>
    </source>
</evidence>
<keyword evidence="6 10" id="KW-1133">Transmembrane helix</keyword>
<evidence type="ECO:0000256" key="6">
    <source>
        <dbReference type="ARBA" id="ARBA00022989"/>
    </source>
</evidence>
<feature type="transmembrane region" description="Helical" evidence="10">
    <location>
        <begin position="44"/>
        <end position="62"/>
    </location>
</feature>
<evidence type="ECO:0000256" key="5">
    <source>
        <dbReference type="ARBA" id="ARBA00022692"/>
    </source>
</evidence>
<dbReference type="RefSeq" id="WP_143871799.1">
    <property type="nucleotide sequence ID" value="NZ_CP041660.1"/>
</dbReference>
<keyword evidence="8 10" id="KW-0975">Bacterial flagellum</keyword>
<dbReference type="EMBL" id="JBELOE010000200">
    <property type="protein sequence ID" value="MER2492225.1"/>
    <property type="molecule type" value="Genomic_DNA"/>
</dbReference>
<evidence type="ECO:0000256" key="3">
    <source>
        <dbReference type="ARBA" id="ARBA00021717"/>
    </source>
</evidence>
<evidence type="ECO:0000256" key="7">
    <source>
        <dbReference type="ARBA" id="ARBA00023136"/>
    </source>
</evidence>
<feature type="transmembrane region" description="Helical" evidence="10">
    <location>
        <begin position="68"/>
        <end position="87"/>
    </location>
</feature>
<proteinExistence type="inferred from homology"/>
<keyword evidence="11" id="KW-0966">Cell projection</keyword>
<dbReference type="Pfam" id="PF01311">
    <property type="entry name" value="Bac_export_1"/>
    <property type="match status" value="1"/>
</dbReference>
<evidence type="ECO:0000256" key="1">
    <source>
        <dbReference type="ARBA" id="ARBA00002578"/>
    </source>
</evidence>
<reference evidence="11 12" key="1">
    <citation type="submission" date="2024-06" db="EMBL/GenBank/DDBJ databases">
        <authorList>
            <person name="Chen R.Y."/>
        </authorList>
    </citation>
    <scope>NUCLEOTIDE SEQUENCE [LARGE SCALE GENOMIC DNA]</scope>
    <source>
        <strain evidence="11 12">D2</strain>
    </source>
</reference>
<evidence type="ECO:0000313" key="11">
    <source>
        <dbReference type="EMBL" id="MER2492225.1"/>
    </source>
</evidence>
<feature type="transmembrane region" description="Helical" evidence="10">
    <location>
        <begin position="120"/>
        <end position="140"/>
    </location>
</feature>
<comment type="caution">
    <text evidence="11">The sequence shown here is derived from an EMBL/GenBank/DDBJ whole genome shotgun (WGS) entry which is preliminary data.</text>
</comment>
<organism evidence="11 12">
    <name type="scientific">Catenovulum sediminis</name>
    <dbReference type="NCBI Taxonomy" id="1740262"/>
    <lineage>
        <taxon>Bacteria</taxon>
        <taxon>Pseudomonadati</taxon>
        <taxon>Pseudomonadota</taxon>
        <taxon>Gammaproteobacteria</taxon>
        <taxon>Alteromonadales</taxon>
        <taxon>Alteromonadaceae</taxon>
        <taxon>Catenovulum</taxon>
    </lineage>
</organism>
<dbReference type="PANTHER" id="PTHR30065">
    <property type="entry name" value="FLAGELLAR BIOSYNTHETIC PROTEIN FLIR"/>
    <property type="match status" value="1"/>
</dbReference>
<comment type="similarity">
    <text evidence="2 10">Belongs to the FliR/MopE/SpaR family.</text>
</comment>
<evidence type="ECO:0000256" key="2">
    <source>
        <dbReference type="ARBA" id="ARBA00009772"/>
    </source>
</evidence>
<feature type="transmembrane region" description="Helical" evidence="10">
    <location>
        <begin position="12"/>
        <end position="32"/>
    </location>
</feature>
<comment type="subcellular location">
    <subcellularLocation>
        <location evidence="10">Cell membrane</location>
        <topology evidence="10">Multi-pass membrane protein</topology>
    </subcellularLocation>
    <subcellularLocation>
        <location evidence="10">Bacterial flagellum basal body</location>
    </subcellularLocation>
</comment>
<evidence type="ECO:0000256" key="9">
    <source>
        <dbReference type="NCBIfam" id="TIGR01400"/>
    </source>
</evidence>
<keyword evidence="11" id="KW-0282">Flagellum</keyword>
<evidence type="ECO:0000256" key="8">
    <source>
        <dbReference type="ARBA" id="ARBA00023143"/>
    </source>
</evidence>
<dbReference type="PANTHER" id="PTHR30065:SF8">
    <property type="entry name" value="FLAGELLAR BIOSYNTHETIC PROTEIN FLIR"/>
    <property type="match status" value="1"/>
</dbReference>